<dbReference type="EMBL" id="PUEJ01000002">
    <property type="protein sequence ID" value="PRH88703.1"/>
    <property type="molecule type" value="Genomic_DNA"/>
</dbReference>
<sequence>MRFRFVHAADLHLDSPMHGLTARQPELAALFGRATREAFEALIDEVLARQVAFLVISGDVYDGDWRDYHTGLFFAAQLARLSRAGIPAFLIQGNHDAESQISRKVTLPSLVHSFGTRKAETMELPELKVALHGRSFAERSLSDNIVRDFPPARAGWFNLGLLHTSLDGRAGHASYAPCTLADLKARNYDYWALGHIHAAEIVATDPPVVFPGNIQGRHVRESGPKGAMLVEVEDGAVASLTPLVLDKARWGHRRIAIGEAATLAEVLALVEPALREEIDAAGERPLALRLTLTGETPVHDGLAADAQHLRAEIQAAADRVSERLYIERVELATTAPRSALDETVGFADPQGLLAGLEAEPEFSEALAGIVEDILAKLPDEVRQAVRGEEIGAALVDEARAVALARLRRGGKAGAGEAA</sequence>
<gene>
    <name evidence="3" type="ORF">C5L14_05620</name>
</gene>
<dbReference type="Pfam" id="PF00149">
    <property type="entry name" value="Metallophos"/>
    <property type="match status" value="1"/>
</dbReference>
<dbReference type="PANTHER" id="PTHR30337">
    <property type="entry name" value="COMPONENT OF ATP-DEPENDENT DSDNA EXONUCLEASE"/>
    <property type="match status" value="1"/>
</dbReference>
<dbReference type="AlphaFoldDB" id="A0A2S9QH81"/>
<dbReference type="InterPro" id="IPR014576">
    <property type="entry name" value="Pesterase_YhaO"/>
</dbReference>
<protein>
    <submittedName>
        <fullName evidence="3">DNA repair exonuclease</fullName>
    </submittedName>
</protein>
<feature type="domain" description="Calcineurin-like phosphoesterase" evidence="2">
    <location>
        <begin position="3"/>
        <end position="198"/>
    </location>
</feature>
<comment type="caution">
    <text evidence="3">The sequence shown here is derived from an EMBL/GenBank/DDBJ whole genome shotgun (WGS) entry which is preliminary data.</text>
</comment>
<dbReference type="InterPro" id="IPR050535">
    <property type="entry name" value="DNA_Repair-Maintenance_Comp"/>
</dbReference>
<reference evidence="3 4" key="1">
    <citation type="submission" date="2018-02" db="EMBL/GenBank/DDBJ databases">
        <title>Whole genome sequencing of endophytic bacterium.</title>
        <authorList>
            <person name="Eedara R."/>
            <person name="Podile A.R."/>
        </authorList>
    </citation>
    <scope>NUCLEOTIDE SEQUENCE [LARGE SCALE GENOMIC DNA]</scope>
    <source>
        <strain evidence="3 4">RP1T</strain>
    </source>
</reference>
<keyword evidence="1" id="KW-0378">Hydrolase</keyword>
<keyword evidence="3" id="KW-0540">Nuclease</keyword>
<dbReference type="RefSeq" id="WP_105861050.1">
    <property type="nucleotide sequence ID" value="NZ_PUEJ01000002.1"/>
</dbReference>
<dbReference type="InterPro" id="IPR041796">
    <property type="entry name" value="Mre11_N"/>
</dbReference>
<dbReference type="SUPFAM" id="SSF56300">
    <property type="entry name" value="Metallo-dependent phosphatases"/>
    <property type="match status" value="1"/>
</dbReference>
<dbReference type="GO" id="GO:0004527">
    <property type="term" value="F:exonuclease activity"/>
    <property type="evidence" value="ECO:0007669"/>
    <property type="project" value="UniProtKB-KW"/>
</dbReference>
<dbReference type="InterPro" id="IPR029052">
    <property type="entry name" value="Metallo-depent_PP-like"/>
</dbReference>
<dbReference type="PANTHER" id="PTHR30337:SF7">
    <property type="entry name" value="PHOSPHOESTERASE"/>
    <property type="match status" value="1"/>
</dbReference>
<dbReference type="Gene3D" id="3.60.21.10">
    <property type="match status" value="1"/>
</dbReference>
<evidence type="ECO:0000256" key="1">
    <source>
        <dbReference type="ARBA" id="ARBA00022801"/>
    </source>
</evidence>
<organism evidence="3 4">
    <name type="scientific">Labrys okinawensis</name>
    <dbReference type="NCBI Taxonomy" id="346911"/>
    <lineage>
        <taxon>Bacteria</taxon>
        <taxon>Pseudomonadati</taxon>
        <taxon>Pseudomonadota</taxon>
        <taxon>Alphaproteobacteria</taxon>
        <taxon>Hyphomicrobiales</taxon>
        <taxon>Xanthobacteraceae</taxon>
        <taxon>Labrys</taxon>
    </lineage>
</organism>
<evidence type="ECO:0000259" key="2">
    <source>
        <dbReference type="Pfam" id="PF00149"/>
    </source>
</evidence>
<proteinExistence type="predicted"/>
<keyword evidence="3" id="KW-0269">Exonuclease</keyword>
<accession>A0A2S9QH81</accession>
<dbReference type="InterPro" id="IPR004843">
    <property type="entry name" value="Calcineurin-like_PHP"/>
</dbReference>
<dbReference type="Proteomes" id="UP000237682">
    <property type="component" value="Unassembled WGS sequence"/>
</dbReference>
<evidence type="ECO:0000313" key="3">
    <source>
        <dbReference type="EMBL" id="PRH88703.1"/>
    </source>
</evidence>
<keyword evidence="4" id="KW-1185">Reference proteome</keyword>
<dbReference type="PIRSF" id="PIRSF033091">
    <property type="entry name" value="Pesterase_YhaO"/>
    <property type="match status" value="1"/>
</dbReference>
<evidence type="ECO:0000313" key="4">
    <source>
        <dbReference type="Proteomes" id="UP000237682"/>
    </source>
</evidence>
<dbReference type="OrthoDB" id="9773856at2"/>
<name>A0A2S9QH81_9HYPH</name>
<dbReference type="CDD" id="cd00840">
    <property type="entry name" value="MPP_Mre11_N"/>
    <property type="match status" value="1"/>
</dbReference>